<dbReference type="HAMAP" id="MF_00011">
    <property type="entry name" value="Adenylosucc_synth"/>
    <property type="match status" value="1"/>
</dbReference>
<name>A0A5C6YNQ1_9FLAO</name>
<keyword evidence="5 8" id="KW-0658">Purine biosynthesis</keyword>
<keyword evidence="6 8" id="KW-0460">Magnesium</keyword>
<dbReference type="InterPro" id="IPR042111">
    <property type="entry name" value="Adenylosuccinate_synth_dom3"/>
</dbReference>
<feature type="binding site" description="in other chain" evidence="8">
    <location>
        <position position="303"/>
    </location>
    <ligand>
        <name>IMP</name>
        <dbReference type="ChEBI" id="CHEBI:58053"/>
        <note>ligand shared between dimeric partners</note>
    </ligand>
</feature>
<dbReference type="Proteomes" id="UP000321945">
    <property type="component" value="Unassembled WGS sequence"/>
</dbReference>
<comment type="similarity">
    <text evidence="8 10">Belongs to the adenylosuccinate synthetase family.</text>
</comment>
<keyword evidence="8" id="KW-0963">Cytoplasm</keyword>
<feature type="binding site" description="in other chain" evidence="8">
    <location>
        <position position="129"/>
    </location>
    <ligand>
        <name>IMP</name>
        <dbReference type="ChEBI" id="CHEBI:58053"/>
        <note>ligand shared between dimeric partners</note>
    </ligand>
</feature>
<evidence type="ECO:0000256" key="5">
    <source>
        <dbReference type="ARBA" id="ARBA00022755"/>
    </source>
</evidence>
<reference evidence="11 12" key="1">
    <citation type="submission" date="2019-08" db="EMBL/GenBank/DDBJ databases">
        <title>Genome of Aequorivita lipolytica Y10-2 (type strain).</title>
        <authorList>
            <person name="Bowman J.P."/>
        </authorList>
    </citation>
    <scope>NUCLEOTIDE SEQUENCE [LARGE SCALE GENOMIC DNA]</scope>
    <source>
        <strain evidence="11 12">Y10-2</strain>
    </source>
</reference>
<evidence type="ECO:0000313" key="11">
    <source>
        <dbReference type="EMBL" id="TXD68845.1"/>
    </source>
</evidence>
<dbReference type="InterPro" id="IPR001114">
    <property type="entry name" value="Adenylosuccinate_synthetase"/>
</dbReference>
<dbReference type="AlphaFoldDB" id="A0A5C6YNQ1"/>
<dbReference type="InterPro" id="IPR042109">
    <property type="entry name" value="Adenylosuccinate_synth_dom1"/>
</dbReference>
<feature type="binding site" evidence="8">
    <location>
        <begin position="299"/>
        <end position="305"/>
    </location>
    <ligand>
        <name>substrate</name>
    </ligand>
</feature>
<dbReference type="InterPro" id="IPR027417">
    <property type="entry name" value="P-loop_NTPase"/>
</dbReference>
<dbReference type="FunFam" id="3.90.170.10:FF:000001">
    <property type="entry name" value="Adenylosuccinate synthetase"/>
    <property type="match status" value="1"/>
</dbReference>
<dbReference type="SMART" id="SM00788">
    <property type="entry name" value="Adenylsucc_synt"/>
    <property type="match status" value="1"/>
</dbReference>
<feature type="binding site" evidence="8">
    <location>
        <begin position="40"/>
        <end position="42"/>
    </location>
    <ligand>
        <name>GTP</name>
        <dbReference type="ChEBI" id="CHEBI:37565"/>
    </ligand>
</feature>
<dbReference type="NCBIfam" id="TIGR00184">
    <property type="entry name" value="purA"/>
    <property type="match status" value="1"/>
</dbReference>
<accession>A0A5C6YNQ1</accession>
<proteinExistence type="inferred from homology"/>
<dbReference type="SUPFAM" id="SSF52540">
    <property type="entry name" value="P-loop containing nucleoside triphosphate hydrolases"/>
    <property type="match status" value="1"/>
</dbReference>
<dbReference type="GO" id="GO:0046040">
    <property type="term" value="P:IMP metabolic process"/>
    <property type="evidence" value="ECO:0007669"/>
    <property type="project" value="TreeGrafter"/>
</dbReference>
<keyword evidence="4 8" id="KW-0547">Nucleotide-binding</keyword>
<dbReference type="PANTHER" id="PTHR11846">
    <property type="entry name" value="ADENYLOSUCCINATE SYNTHETASE"/>
    <property type="match status" value="1"/>
</dbReference>
<comment type="subcellular location">
    <subcellularLocation>
        <location evidence="8">Cytoplasm</location>
    </subcellularLocation>
</comment>
<evidence type="ECO:0000256" key="10">
    <source>
        <dbReference type="RuleBase" id="RU000520"/>
    </source>
</evidence>
<dbReference type="Gene3D" id="3.40.440.10">
    <property type="entry name" value="Adenylosuccinate Synthetase, subunit A, domain 1"/>
    <property type="match status" value="1"/>
</dbReference>
<evidence type="ECO:0000256" key="1">
    <source>
        <dbReference type="ARBA" id="ARBA00011738"/>
    </source>
</evidence>
<feature type="binding site" description="in other chain" evidence="8">
    <location>
        <position position="239"/>
    </location>
    <ligand>
        <name>IMP</name>
        <dbReference type="ChEBI" id="CHEBI:58053"/>
        <note>ligand shared between dimeric partners</note>
    </ligand>
</feature>
<feature type="binding site" evidence="8">
    <location>
        <begin position="412"/>
        <end position="414"/>
    </location>
    <ligand>
        <name>GTP</name>
        <dbReference type="ChEBI" id="CHEBI:37565"/>
    </ligand>
</feature>
<evidence type="ECO:0000256" key="2">
    <source>
        <dbReference type="ARBA" id="ARBA00022598"/>
    </source>
</evidence>
<comment type="function">
    <text evidence="8">Plays an important role in the de novo pathway of purine nucleotide biosynthesis. Catalyzes the first committed step in the biosynthesis of AMP from IMP.</text>
</comment>
<dbReference type="InterPro" id="IPR042110">
    <property type="entry name" value="Adenylosuccinate_synth_dom2"/>
</dbReference>
<feature type="binding site" evidence="8">
    <location>
        <begin position="331"/>
        <end position="333"/>
    </location>
    <ligand>
        <name>GTP</name>
        <dbReference type="ChEBI" id="CHEBI:37565"/>
    </ligand>
</feature>
<feature type="binding site" description="in other chain" evidence="8">
    <location>
        <begin position="13"/>
        <end position="16"/>
    </location>
    <ligand>
        <name>IMP</name>
        <dbReference type="ChEBI" id="CHEBI:58053"/>
        <note>ligand shared between dimeric partners</note>
    </ligand>
</feature>
<evidence type="ECO:0000256" key="3">
    <source>
        <dbReference type="ARBA" id="ARBA00022723"/>
    </source>
</evidence>
<feature type="binding site" evidence="8">
    <location>
        <position position="305"/>
    </location>
    <ligand>
        <name>GTP</name>
        <dbReference type="ChEBI" id="CHEBI:37565"/>
    </ligand>
</feature>
<dbReference type="CDD" id="cd03108">
    <property type="entry name" value="AdSS"/>
    <property type="match status" value="1"/>
</dbReference>
<comment type="pathway">
    <text evidence="8 10">Purine metabolism; AMP biosynthesis via de novo pathway; AMP from IMP: step 1/2.</text>
</comment>
<evidence type="ECO:0000256" key="6">
    <source>
        <dbReference type="ARBA" id="ARBA00022842"/>
    </source>
</evidence>
<evidence type="ECO:0000256" key="9">
    <source>
        <dbReference type="PROSITE-ProRule" id="PRU10134"/>
    </source>
</evidence>
<dbReference type="Gene3D" id="1.10.300.10">
    <property type="entry name" value="Adenylosuccinate Synthetase, subunit A, domain 2"/>
    <property type="match status" value="1"/>
</dbReference>
<organism evidence="11 12">
    <name type="scientific">Aequorivita lipolytica</name>
    <dbReference type="NCBI Taxonomy" id="153267"/>
    <lineage>
        <taxon>Bacteria</taxon>
        <taxon>Pseudomonadati</taxon>
        <taxon>Bacteroidota</taxon>
        <taxon>Flavobacteriia</taxon>
        <taxon>Flavobacteriales</taxon>
        <taxon>Flavobacteriaceae</taxon>
        <taxon>Aequorivita</taxon>
    </lineage>
</organism>
<dbReference type="Gene3D" id="3.90.170.10">
    <property type="entry name" value="Adenylosuccinate Synthetase, subunit A, domain 3"/>
    <property type="match status" value="1"/>
</dbReference>
<comment type="subunit">
    <text evidence="1 8">Homodimer.</text>
</comment>
<feature type="active site" description="Proton acceptor" evidence="8">
    <location>
        <position position="13"/>
    </location>
</feature>
<dbReference type="UniPathway" id="UPA00075">
    <property type="reaction ID" value="UER00335"/>
</dbReference>
<dbReference type="GO" id="GO:0004019">
    <property type="term" value="F:adenylosuccinate synthase activity"/>
    <property type="evidence" value="ECO:0007669"/>
    <property type="project" value="UniProtKB-UniRule"/>
</dbReference>
<dbReference type="Pfam" id="PF00709">
    <property type="entry name" value="Adenylsucc_synt"/>
    <property type="match status" value="1"/>
</dbReference>
<feature type="active site" evidence="9">
    <location>
        <position position="140"/>
    </location>
</feature>
<dbReference type="RefSeq" id="WP_111816191.1">
    <property type="nucleotide sequence ID" value="NZ_CBCRZQ010000006.1"/>
</dbReference>
<keyword evidence="3 8" id="KW-0479">Metal-binding</keyword>
<comment type="catalytic activity">
    <reaction evidence="8 10">
        <text>IMP + L-aspartate + GTP = N(6)-(1,2-dicarboxyethyl)-AMP + GDP + phosphate + 2 H(+)</text>
        <dbReference type="Rhea" id="RHEA:15753"/>
        <dbReference type="ChEBI" id="CHEBI:15378"/>
        <dbReference type="ChEBI" id="CHEBI:29991"/>
        <dbReference type="ChEBI" id="CHEBI:37565"/>
        <dbReference type="ChEBI" id="CHEBI:43474"/>
        <dbReference type="ChEBI" id="CHEBI:57567"/>
        <dbReference type="ChEBI" id="CHEBI:58053"/>
        <dbReference type="ChEBI" id="CHEBI:58189"/>
        <dbReference type="EC" id="6.3.4.4"/>
    </reaction>
</comment>
<dbReference type="EC" id="6.3.4.4" evidence="8 10"/>
<dbReference type="GO" id="GO:0005525">
    <property type="term" value="F:GTP binding"/>
    <property type="evidence" value="ECO:0007669"/>
    <property type="project" value="UniProtKB-UniRule"/>
</dbReference>
<dbReference type="PROSITE" id="PS01266">
    <property type="entry name" value="ADENYLOSUCCIN_SYN_1"/>
    <property type="match status" value="1"/>
</dbReference>
<protein>
    <recommendedName>
        <fullName evidence="8 10">Adenylosuccinate synthetase</fullName>
        <shortName evidence="8">AMPSase</shortName>
        <shortName evidence="8">AdSS</shortName>
        <ecNumber evidence="8 10">6.3.4.4</ecNumber>
    </recommendedName>
    <alternativeName>
        <fullName evidence="8">IMP--aspartate ligase</fullName>
    </alternativeName>
</protein>
<dbReference type="InterPro" id="IPR018220">
    <property type="entry name" value="Adenylosuccin_syn_GTP-bd"/>
</dbReference>
<sequence length="424" mass="46817">MAVDLLLGLQWGDEGKGKIVDVLTKNYDIIARFQGGPNAGHTLEFDGHKHVLHTIPSGIFHDGTINLVGNGVVIDPVIFKRELDNLAKFNLDLKKSLLISRKAHLILPTHRLLDAASEASKGKAKIGSTLKGIGPTYMDKTGRNGIRVGDLEMENWQDKYRALADKHEAMIDFYNVDVQYDLADLEAEFFKAVEVLKSLTFIDSEEYLHQAQQDGKTVLAEGAQGSLLDIDFGTYPFVTSSNTTAAGACTGLGIAPGKIKEVFGIFKAYTTRVGSGPFPTELFDEDGETMGRVGNEFGATTGRPRRCGWLDLVALRYAVQVNGVTQLIMMKGDVLSGFDTLKVCTAYNYKGKTIHHFPYNIEAENVTPIYTEMKGWQADLTKMNEASQLPQALNDYIDFLEKELEVPIKIVSVGPDRKQTIHRN</sequence>
<evidence type="ECO:0000313" key="12">
    <source>
        <dbReference type="Proteomes" id="UP000321945"/>
    </source>
</evidence>
<dbReference type="PANTHER" id="PTHR11846:SF0">
    <property type="entry name" value="ADENYLOSUCCINATE SYNTHETASE"/>
    <property type="match status" value="1"/>
</dbReference>
<dbReference type="GO" id="GO:0044208">
    <property type="term" value="P:'de novo' AMP biosynthetic process"/>
    <property type="evidence" value="ECO:0007669"/>
    <property type="project" value="UniProtKB-UniRule"/>
</dbReference>
<feature type="binding site" description="in other chain" evidence="8">
    <location>
        <begin position="38"/>
        <end position="41"/>
    </location>
    <ligand>
        <name>IMP</name>
        <dbReference type="ChEBI" id="CHEBI:58053"/>
        <note>ligand shared between dimeric partners</note>
    </ligand>
</feature>
<gene>
    <name evidence="8" type="primary">purA</name>
    <name evidence="11" type="ORF">ESV24_10355</name>
</gene>
<dbReference type="NCBIfam" id="NF002223">
    <property type="entry name" value="PRK01117.1"/>
    <property type="match status" value="1"/>
</dbReference>
<feature type="binding site" evidence="8">
    <location>
        <position position="40"/>
    </location>
    <ligand>
        <name>Mg(2+)</name>
        <dbReference type="ChEBI" id="CHEBI:18420"/>
    </ligand>
</feature>
<feature type="binding site" evidence="8">
    <location>
        <position position="143"/>
    </location>
    <ligand>
        <name>IMP</name>
        <dbReference type="ChEBI" id="CHEBI:58053"/>
        <note>ligand shared between dimeric partners</note>
    </ligand>
</feature>
<keyword evidence="2 8" id="KW-0436">Ligase</keyword>
<dbReference type="GO" id="GO:0000287">
    <property type="term" value="F:magnesium ion binding"/>
    <property type="evidence" value="ECO:0007669"/>
    <property type="project" value="UniProtKB-UniRule"/>
</dbReference>
<evidence type="ECO:0000256" key="7">
    <source>
        <dbReference type="ARBA" id="ARBA00023134"/>
    </source>
</evidence>
<comment type="caution">
    <text evidence="11">The sequence shown here is derived from an EMBL/GenBank/DDBJ whole genome shotgun (WGS) entry which is preliminary data.</text>
</comment>
<comment type="cofactor">
    <cofactor evidence="8">
        <name>Mg(2+)</name>
        <dbReference type="ChEBI" id="CHEBI:18420"/>
    </cofactor>
    <text evidence="8">Binds 1 Mg(2+) ion per subunit.</text>
</comment>
<dbReference type="GO" id="GO:0005737">
    <property type="term" value="C:cytoplasm"/>
    <property type="evidence" value="ECO:0007669"/>
    <property type="project" value="UniProtKB-SubCell"/>
</dbReference>
<keyword evidence="12" id="KW-1185">Reference proteome</keyword>
<dbReference type="OrthoDB" id="9807553at2"/>
<dbReference type="EMBL" id="VORU01000008">
    <property type="protein sequence ID" value="TXD68845.1"/>
    <property type="molecule type" value="Genomic_DNA"/>
</dbReference>
<dbReference type="PROSITE" id="PS00513">
    <property type="entry name" value="ADENYLOSUCCIN_SYN_2"/>
    <property type="match status" value="1"/>
</dbReference>
<dbReference type="InterPro" id="IPR033128">
    <property type="entry name" value="Adenylosuccin_syn_Lys_AS"/>
</dbReference>
<feature type="binding site" evidence="8">
    <location>
        <position position="13"/>
    </location>
    <ligand>
        <name>Mg(2+)</name>
        <dbReference type="ChEBI" id="CHEBI:18420"/>
    </ligand>
</feature>
<evidence type="ECO:0000256" key="8">
    <source>
        <dbReference type="HAMAP-Rule" id="MF_00011"/>
    </source>
</evidence>
<dbReference type="FunFam" id="1.10.300.10:FF:000001">
    <property type="entry name" value="Adenylosuccinate synthetase"/>
    <property type="match status" value="1"/>
</dbReference>
<feature type="active site" description="Proton donor" evidence="8">
    <location>
        <position position="41"/>
    </location>
</feature>
<keyword evidence="7 8" id="KW-0342">GTP-binding</keyword>
<feature type="binding site" description="in other chain" evidence="8">
    <location>
        <position position="224"/>
    </location>
    <ligand>
        <name>IMP</name>
        <dbReference type="ChEBI" id="CHEBI:58053"/>
        <note>ligand shared between dimeric partners</note>
    </ligand>
</feature>
<feature type="binding site" evidence="8">
    <location>
        <begin position="12"/>
        <end position="18"/>
    </location>
    <ligand>
        <name>GTP</name>
        <dbReference type="ChEBI" id="CHEBI:37565"/>
    </ligand>
</feature>
<evidence type="ECO:0000256" key="4">
    <source>
        <dbReference type="ARBA" id="ARBA00022741"/>
    </source>
</evidence>